<evidence type="ECO:0000313" key="1">
    <source>
        <dbReference type="EMBL" id="QBZ65368.1"/>
    </source>
</evidence>
<organism evidence="1 2">
    <name type="scientific">Pyricularia oryzae</name>
    <name type="common">Rice blast fungus</name>
    <name type="synonym">Magnaporthe oryzae</name>
    <dbReference type="NCBI Taxonomy" id="318829"/>
    <lineage>
        <taxon>Eukaryota</taxon>
        <taxon>Fungi</taxon>
        <taxon>Dikarya</taxon>
        <taxon>Ascomycota</taxon>
        <taxon>Pezizomycotina</taxon>
        <taxon>Sordariomycetes</taxon>
        <taxon>Sordariomycetidae</taxon>
        <taxon>Magnaporthales</taxon>
        <taxon>Pyriculariaceae</taxon>
        <taxon>Pyricularia</taxon>
    </lineage>
</organism>
<dbReference type="EMBL" id="CP034210">
    <property type="protein sequence ID" value="QBZ65368.1"/>
    <property type="molecule type" value="Genomic_DNA"/>
</dbReference>
<accession>A0A4V1C821</accession>
<sequence>MFKACTGHGILYHFFQRPLFHFGSLIYSFGLCYRCQVSVVIASCDTPICHLADGPHRRAFQPTNQPKERQAVLARTSPLASLGQPLELGHHIIKAAFPWK</sequence>
<gene>
    <name evidence="1" type="ORF">PoMZ_12327</name>
</gene>
<reference evidence="1 2" key="1">
    <citation type="journal article" date="2019" name="Mol. Biol. Evol.">
        <title>Blast fungal genomes show frequent chromosomal changes, gene gains and losses, and effector gene turnover.</title>
        <authorList>
            <person name="Gomez Luciano L.B."/>
            <person name="Jason Tsai I."/>
            <person name="Chuma I."/>
            <person name="Tosa Y."/>
            <person name="Chen Y.H."/>
            <person name="Li J.Y."/>
            <person name="Li M.Y."/>
            <person name="Jade Lu M.Y."/>
            <person name="Nakayashiki H."/>
            <person name="Li W.H."/>
        </authorList>
    </citation>
    <scope>NUCLEOTIDE SEQUENCE [LARGE SCALE GENOMIC DNA]</scope>
    <source>
        <strain evidence="1">MZ5-1-6</strain>
    </source>
</reference>
<dbReference type="Proteomes" id="UP000294847">
    <property type="component" value="Chromosome 7"/>
</dbReference>
<protein>
    <submittedName>
        <fullName evidence="1">Uncharacterized protein</fullName>
    </submittedName>
</protein>
<proteinExistence type="predicted"/>
<name>A0A4V1C821_PYROR</name>
<dbReference type="AlphaFoldDB" id="A0A4V1C821"/>
<evidence type="ECO:0000313" key="2">
    <source>
        <dbReference type="Proteomes" id="UP000294847"/>
    </source>
</evidence>